<dbReference type="EMBL" id="QRNE01000103">
    <property type="protein sequence ID" value="RHK23315.1"/>
    <property type="molecule type" value="Genomic_DNA"/>
</dbReference>
<comment type="caution">
    <text evidence="1">The sequence shown here is derived from an EMBL/GenBank/DDBJ whole genome shotgun (WGS) entry which is preliminary data.</text>
</comment>
<proteinExistence type="predicted"/>
<sequence>MSKIKETNNFLNLSLGLYQSIRFSVSKRLFLGEKRAVGFKGNYRIVTGWIPVVYKVVLSIRNT</sequence>
<organism evidence="1 2">
    <name type="scientific">Bacteroides xylanisolvens</name>
    <dbReference type="NCBI Taxonomy" id="371601"/>
    <lineage>
        <taxon>Bacteria</taxon>
        <taxon>Pseudomonadati</taxon>
        <taxon>Bacteroidota</taxon>
        <taxon>Bacteroidia</taxon>
        <taxon>Bacteroidales</taxon>
        <taxon>Bacteroidaceae</taxon>
        <taxon>Bacteroides</taxon>
    </lineage>
</organism>
<protein>
    <submittedName>
        <fullName evidence="1">Uncharacterized protein</fullName>
    </submittedName>
</protein>
<reference evidence="1 2" key="1">
    <citation type="submission" date="2018-08" db="EMBL/GenBank/DDBJ databases">
        <title>A genome reference for cultivated species of the human gut microbiota.</title>
        <authorList>
            <person name="Zou Y."/>
            <person name="Xue W."/>
            <person name="Luo G."/>
        </authorList>
    </citation>
    <scope>NUCLEOTIDE SEQUENCE [LARGE SCALE GENOMIC DNA]</scope>
    <source>
        <strain evidence="1 2">AF46-11NS</strain>
    </source>
</reference>
<evidence type="ECO:0000313" key="1">
    <source>
        <dbReference type="EMBL" id="RHK23315.1"/>
    </source>
</evidence>
<dbReference type="Proteomes" id="UP000285503">
    <property type="component" value="Unassembled WGS sequence"/>
</dbReference>
<name>A0A415FKA8_9BACE</name>
<dbReference type="AlphaFoldDB" id="A0A415FKA8"/>
<evidence type="ECO:0000313" key="2">
    <source>
        <dbReference type="Proteomes" id="UP000285503"/>
    </source>
</evidence>
<accession>A0A415FKA8</accession>
<gene>
    <name evidence="1" type="ORF">DW075_16745</name>
</gene>